<reference evidence="2" key="1">
    <citation type="submission" date="2020-05" db="EMBL/GenBank/DDBJ databases">
        <title>Phylogenomic resolution of chytrid fungi.</title>
        <authorList>
            <person name="Stajich J.E."/>
            <person name="Amses K."/>
            <person name="Simmons R."/>
            <person name="Seto K."/>
            <person name="Myers J."/>
            <person name="Bonds A."/>
            <person name="Quandt C.A."/>
            <person name="Barry K."/>
            <person name="Liu P."/>
            <person name="Grigoriev I."/>
            <person name="Longcore J.E."/>
            <person name="James T.Y."/>
        </authorList>
    </citation>
    <scope>NUCLEOTIDE SEQUENCE</scope>
    <source>
        <strain evidence="2">PLAUS21</strain>
    </source>
</reference>
<accession>A0AAD5UFD0</accession>
<keyword evidence="3" id="KW-1185">Reference proteome</keyword>
<organism evidence="2 3">
    <name type="scientific">Boothiomyces macroporosus</name>
    <dbReference type="NCBI Taxonomy" id="261099"/>
    <lineage>
        <taxon>Eukaryota</taxon>
        <taxon>Fungi</taxon>
        <taxon>Fungi incertae sedis</taxon>
        <taxon>Chytridiomycota</taxon>
        <taxon>Chytridiomycota incertae sedis</taxon>
        <taxon>Chytridiomycetes</taxon>
        <taxon>Rhizophydiales</taxon>
        <taxon>Terramycetaceae</taxon>
        <taxon>Boothiomyces</taxon>
    </lineage>
</organism>
<dbReference type="AlphaFoldDB" id="A0AAD5UFD0"/>
<name>A0AAD5UFD0_9FUNG</name>
<protein>
    <recommendedName>
        <fullName evidence="4">C-type lectin domain-containing protein</fullName>
    </recommendedName>
</protein>
<sequence>MILSTILSLVSSAAAFSLPQAPGYAFVQCSGPDGSFTNEIWTSDDLSQMALVGPTGTGHINFKTVTHDRIIPVLNIYGDKTYVSGVNGAGSPYVFGQWEIDTFRYSVNPASGLPPFPSDGQICGVIHDPTDNLQWDLYACNNSQPSFNGGGYDCRAYYYVIDNPRSNN</sequence>
<gene>
    <name evidence="2" type="ORF">HK103_005804</name>
</gene>
<comment type="caution">
    <text evidence="2">The sequence shown here is derived from an EMBL/GenBank/DDBJ whole genome shotgun (WGS) entry which is preliminary data.</text>
</comment>
<evidence type="ECO:0008006" key="4">
    <source>
        <dbReference type="Google" id="ProtNLM"/>
    </source>
</evidence>
<dbReference type="EMBL" id="JADGKB010000057">
    <property type="protein sequence ID" value="KAJ3255997.1"/>
    <property type="molecule type" value="Genomic_DNA"/>
</dbReference>
<keyword evidence="1" id="KW-0732">Signal</keyword>
<feature type="chain" id="PRO_5042276543" description="C-type lectin domain-containing protein" evidence="1">
    <location>
        <begin position="16"/>
        <end position="168"/>
    </location>
</feature>
<feature type="signal peptide" evidence="1">
    <location>
        <begin position="1"/>
        <end position="15"/>
    </location>
</feature>
<evidence type="ECO:0000313" key="2">
    <source>
        <dbReference type="EMBL" id="KAJ3255997.1"/>
    </source>
</evidence>
<evidence type="ECO:0000313" key="3">
    <source>
        <dbReference type="Proteomes" id="UP001210925"/>
    </source>
</evidence>
<dbReference type="Proteomes" id="UP001210925">
    <property type="component" value="Unassembled WGS sequence"/>
</dbReference>
<evidence type="ECO:0000256" key="1">
    <source>
        <dbReference type="SAM" id="SignalP"/>
    </source>
</evidence>
<proteinExistence type="predicted"/>